<reference evidence="2 3" key="1">
    <citation type="submission" date="2023-04" db="EMBL/GenBank/DDBJ databases">
        <title>Fusibacter bizertensis strain WBS, isolated from littoral bottom sediments of the Arctic seas - biochemical and genomic analysis.</title>
        <authorList>
            <person name="Brioukhanov A.L."/>
        </authorList>
    </citation>
    <scope>NUCLEOTIDE SEQUENCE [LARGE SCALE GENOMIC DNA]</scope>
    <source>
        <strain evidence="2 3">WBS</strain>
    </source>
</reference>
<organism evidence="2 3">
    <name type="scientific">Fusibacter bizertensis</name>
    <dbReference type="NCBI Taxonomy" id="1488331"/>
    <lineage>
        <taxon>Bacteria</taxon>
        <taxon>Bacillati</taxon>
        <taxon>Bacillota</taxon>
        <taxon>Clostridia</taxon>
        <taxon>Eubacteriales</taxon>
        <taxon>Eubacteriales Family XII. Incertae Sedis</taxon>
        <taxon>Fusibacter</taxon>
    </lineage>
</organism>
<protein>
    <submittedName>
        <fullName evidence="2">Nucleoside kinase</fullName>
    </submittedName>
</protein>
<dbReference type="Gene3D" id="3.40.50.300">
    <property type="entry name" value="P-loop containing nucleotide triphosphate hydrolases"/>
    <property type="match status" value="1"/>
</dbReference>
<dbReference type="Pfam" id="PF00485">
    <property type="entry name" value="PRK"/>
    <property type="match status" value="1"/>
</dbReference>
<keyword evidence="3" id="KW-1185">Reference proteome</keyword>
<dbReference type="InterPro" id="IPR027417">
    <property type="entry name" value="P-loop_NTPase"/>
</dbReference>
<evidence type="ECO:0000259" key="1">
    <source>
        <dbReference type="Pfam" id="PF00485"/>
    </source>
</evidence>
<dbReference type="SUPFAM" id="SSF52540">
    <property type="entry name" value="P-loop containing nucleoside triphosphate hydrolases"/>
    <property type="match status" value="1"/>
</dbReference>
<dbReference type="InterPro" id="IPR006083">
    <property type="entry name" value="PRK/URK"/>
</dbReference>
<dbReference type="InterPro" id="IPR018163">
    <property type="entry name" value="Thr/Ala-tRNA-synth_IIc_edit"/>
</dbReference>
<keyword evidence="2" id="KW-0418">Kinase</keyword>
<dbReference type="Proteomes" id="UP001158045">
    <property type="component" value="Unassembled WGS sequence"/>
</dbReference>
<dbReference type="SUPFAM" id="SSF55186">
    <property type="entry name" value="ThrRS/AlaRS common domain"/>
    <property type="match status" value="1"/>
</dbReference>
<dbReference type="Gene3D" id="3.30.980.10">
    <property type="entry name" value="Threonyl-trna Synthetase, Chain A, domain 2"/>
    <property type="match status" value="1"/>
</dbReference>
<dbReference type="GO" id="GO:0016301">
    <property type="term" value="F:kinase activity"/>
    <property type="evidence" value="ECO:0007669"/>
    <property type="project" value="UniProtKB-KW"/>
</dbReference>
<name>A0ABT6NEQ9_9FIRM</name>
<feature type="domain" description="Phosphoribulokinase/uridine kinase" evidence="1">
    <location>
        <begin position="284"/>
        <end position="481"/>
    </location>
</feature>
<proteinExistence type="predicted"/>
<dbReference type="RefSeq" id="WP_281094802.1">
    <property type="nucleotide sequence ID" value="NZ_JARYZI010000008.1"/>
</dbReference>
<comment type="caution">
    <text evidence="2">The sequence shown here is derived from an EMBL/GenBank/DDBJ whole genome shotgun (WGS) entry which is preliminary data.</text>
</comment>
<sequence length="548" mass="63421">MEVSVKKHGKFEFKLGDTYEMISKQIQTPDMPLIVAAKCGNMLRELTHEIVEGCEVEFIDLQHSDGEKIYQRSLAFLMTRAALACFDGIRVRIEHSLSKGLYCEFDYERRLTHDDYLLILDKMRAYSELDLPFNTAHYSVEDATKTFEKFHMTSKVELMKFRPRNDIRLYECDGVLNYFYGYMVPSTGYIKIFDFIKYDEGAILMHPTKYSPFKVPEFIESPKVAEVFKESEQWSKIMNIAYVSNLNMLILNDQHKELIQIAEALHEKKIASIADEITRKKKRVILIAGPSSSGKTTFANRLRIQLRVNGLNPITMSTDNYFVNRDKTPLDENGDYDFESLKAVDVEQFNIDLNGLLDGEPVDLPVFNFQIGQREYKNNPIQIKEEQPIIIEGIHGLNEALTSHIFKRDKFKIYVSALTQLNIDEHNRIPTTQTRLLRRIVRDNQFRGHSAKRTIGMWASVRRGEEINIFPFQEQADEVFNTALPYELAVLKKHALPLLEAITQEEPEYSEALLLRKFLGYFKSIDEDELVPKVSILKEFIGGSGFDL</sequence>
<evidence type="ECO:0000313" key="3">
    <source>
        <dbReference type="Proteomes" id="UP001158045"/>
    </source>
</evidence>
<dbReference type="EMBL" id="JARYZI010000008">
    <property type="protein sequence ID" value="MDH8678909.1"/>
    <property type="molecule type" value="Genomic_DNA"/>
</dbReference>
<gene>
    <name evidence="2" type="ORF">QE109_12155</name>
</gene>
<accession>A0ABT6NEQ9</accession>
<dbReference type="PANTHER" id="PTHR10285">
    <property type="entry name" value="URIDINE KINASE"/>
    <property type="match status" value="1"/>
</dbReference>
<evidence type="ECO:0000313" key="2">
    <source>
        <dbReference type="EMBL" id="MDH8678909.1"/>
    </source>
</evidence>
<dbReference type="CDD" id="cd02028">
    <property type="entry name" value="UMPK_like"/>
    <property type="match status" value="1"/>
</dbReference>
<keyword evidence="2" id="KW-0808">Transferase</keyword>